<name>A0A2K1KP32_PHYPA</name>
<dbReference type="AlphaFoldDB" id="A0A2K1KP32"/>
<gene>
    <name evidence="1" type="ORF">PHYPA_006442</name>
</gene>
<organism evidence="1">
    <name type="scientific">Physcomitrium patens</name>
    <name type="common">Spreading-leaved earth moss</name>
    <name type="synonym">Physcomitrella patens</name>
    <dbReference type="NCBI Taxonomy" id="3218"/>
    <lineage>
        <taxon>Eukaryota</taxon>
        <taxon>Viridiplantae</taxon>
        <taxon>Streptophyta</taxon>
        <taxon>Embryophyta</taxon>
        <taxon>Bryophyta</taxon>
        <taxon>Bryophytina</taxon>
        <taxon>Bryopsida</taxon>
        <taxon>Funariidae</taxon>
        <taxon>Funariales</taxon>
        <taxon>Funariaceae</taxon>
        <taxon>Physcomitrium</taxon>
    </lineage>
</organism>
<reference evidence="2" key="3">
    <citation type="submission" date="2020-12" db="UniProtKB">
        <authorList>
            <consortium name="EnsemblPlants"/>
        </authorList>
    </citation>
    <scope>IDENTIFICATION</scope>
</reference>
<reference evidence="1 3" key="2">
    <citation type="journal article" date="2018" name="Plant J.">
        <title>The Physcomitrella patens chromosome-scale assembly reveals moss genome structure and evolution.</title>
        <authorList>
            <person name="Lang D."/>
            <person name="Ullrich K.K."/>
            <person name="Murat F."/>
            <person name="Fuchs J."/>
            <person name="Jenkins J."/>
            <person name="Haas F.B."/>
            <person name="Piednoel M."/>
            <person name="Gundlach H."/>
            <person name="Van Bel M."/>
            <person name="Meyberg R."/>
            <person name="Vives C."/>
            <person name="Morata J."/>
            <person name="Symeonidi A."/>
            <person name="Hiss M."/>
            <person name="Muchero W."/>
            <person name="Kamisugi Y."/>
            <person name="Saleh O."/>
            <person name="Blanc G."/>
            <person name="Decker E.L."/>
            <person name="van Gessel N."/>
            <person name="Grimwood J."/>
            <person name="Hayes R.D."/>
            <person name="Graham S.W."/>
            <person name="Gunter L.E."/>
            <person name="McDaniel S.F."/>
            <person name="Hoernstein S.N.W."/>
            <person name="Larsson A."/>
            <person name="Li F.W."/>
            <person name="Perroud P.F."/>
            <person name="Phillips J."/>
            <person name="Ranjan P."/>
            <person name="Rokshar D.S."/>
            <person name="Rothfels C.J."/>
            <person name="Schneider L."/>
            <person name="Shu S."/>
            <person name="Stevenson D.W."/>
            <person name="Thummler F."/>
            <person name="Tillich M."/>
            <person name="Villarreal Aguilar J.C."/>
            <person name="Widiez T."/>
            <person name="Wong G.K."/>
            <person name="Wymore A."/>
            <person name="Zhang Y."/>
            <person name="Zimmer A.D."/>
            <person name="Quatrano R.S."/>
            <person name="Mayer K.F.X."/>
            <person name="Goodstein D."/>
            <person name="Casacuberta J.M."/>
            <person name="Vandepoele K."/>
            <person name="Reski R."/>
            <person name="Cuming A.C."/>
            <person name="Tuskan G.A."/>
            <person name="Maumus F."/>
            <person name="Salse J."/>
            <person name="Schmutz J."/>
            <person name="Rensing S.A."/>
        </authorList>
    </citation>
    <scope>NUCLEOTIDE SEQUENCE [LARGE SCALE GENOMIC DNA]</scope>
    <source>
        <strain evidence="2 3">cv. Gransden 2004</strain>
    </source>
</reference>
<dbReference type="EnsemblPlants" id="Pp3c4_19319V3.1">
    <property type="protein sequence ID" value="Pp3c4_19319V3.1"/>
    <property type="gene ID" value="Pp3c4_19319"/>
</dbReference>
<protein>
    <submittedName>
        <fullName evidence="1 2">Uncharacterized protein</fullName>
    </submittedName>
</protein>
<dbReference type="InParanoid" id="A0A2K1KP32"/>
<dbReference type="Gramene" id="Pp3c4_19319V3.1">
    <property type="protein sequence ID" value="Pp3c4_19319V3.1"/>
    <property type="gene ID" value="Pp3c4_19319"/>
</dbReference>
<dbReference type="Proteomes" id="UP000006727">
    <property type="component" value="Chromosome 4"/>
</dbReference>
<keyword evidence="3" id="KW-1185">Reference proteome</keyword>
<accession>A0A2K1KP32</accession>
<sequence>MWQFSTRGFLLPQCEEKRREIKKESVCPCLVSIINFYLRLGESVKQTWTCNDQRLCCSYKHIEEKKGSHTSRLQQACSQSLKEYVTVEMKKTIYDKDNDMASPFKGCSSRHFTMRGKPQNYEGSRKLEQIRQD</sequence>
<evidence type="ECO:0000313" key="3">
    <source>
        <dbReference type="Proteomes" id="UP000006727"/>
    </source>
</evidence>
<reference evidence="1 3" key="1">
    <citation type="journal article" date="2008" name="Science">
        <title>The Physcomitrella genome reveals evolutionary insights into the conquest of land by plants.</title>
        <authorList>
            <person name="Rensing S."/>
            <person name="Lang D."/>
            <person name="Zimmer A."/>
            <person name="Terry A."/>
            <person name="Salamov A."/>
            <person name="Shapiro H."/>
            <person name="Nishiyama T."/>
            <person name="Perroud P.-F."/>
            <person name="Lindquist E."/>
            <person name="Kamisugi Y."/>
            <person name="Tanahashi T."/>
            <person name="Sakakibara K."/>
            <person name="Fujita T."/>
            <person name="Oishi K."/>
            <person name="Shin-I T."/>
            <person name="Kuroki Y."/>
            <person name="Toyoda A."/>
            <person name="Suzuki Y."/>
            <person name="Hashimoto A."/>
            <person name="Yamaguchi K."/>
            <person name="Sugano A."/>
            <person name="Kohara Y."/>
            <person name="Fujiyama A."/>
            <person name="Anterola A."/>
            <person name="Aoki S."/>
            <person name="Ashton N."/>
            <person name="Barbazuk W.B."/>
            <person name="Barker E."/>
            <person name="Bennetzen J."/>
            <person name="Bezanilla M."/>
            <person name="Blankenship R."/>
            <person name="Cho S.H."/>
            <person name="Dutcher S."/>
            <person name="Estelle M."/>
            <person name="Fawcett J.A."/>
            <person name="Gundlach H."/>
            <person name="Hanada K."/>
            <person name="Heyl A."/>
            <person name="Hicks K.A."/>
            <person name="Hugh J."/>
            <person name="Lohr M."/>
            <person name="Mayer K."/>
            <person name="Melkozernov A."/>
            <person name="Murata T."/>
            <person name="Nelson D."/>
            <person name="Pils B."/>
            <person name="Prigge M."/>
            <person name="Reiss B."/>
            <person name="Renner T."/>
            <person name="Rombauts S."/>
            <person name="Rushton P."/>
            <person name="Sanderfoot A."/>
            <person name="Schween G."/>
            <person name="Shiu S.-H."/>
            <person name="Stueber K."/>
            <person name="Theodoulou F.L."/>
            <person name="Tu H."/>
            <person name="Van de Peer Y."/>
            <person name="Verrier P.J."/>
            <person name="Waters E."/>
            <person name="Wood A."/>
            <person name="Yang L."/>
            <person name="Cove D."/>
            <person name="Cuming A."/>
            <person name="Hasebe M."/>
            <person name="Lucas S."/>
            <person name="Mishler D.B."/>
            <person name="Reski R."/>
            <person name="Grigoriev I."/>
            <person name="Quatrano R.S."/>
            <person name="Boore J.L."/>
        </authorList>
    </citation>
    <scope>NUCLEOTIDE SEQUENCE [LARGE SCALE GENOMIC DNA]</scope>
    <source>
        <strain evidence="2 3">cv. Gransden 2004</strain>
    </source>
</reference>
<evidence type="ECO:0000313" key="1">
    <source>
        <dbReference type="EMBL" id="PNR55545.1"/>
    </source>
</evidence>
<dbReference type="EMBL" id="ABEU02000004">
    <property type="protein sequence ID" value="PNR55545.1"/>
    <property type="molecule type" value="Genomic_DNA"/>
</dbReference>
<evidence type="ECO:0000313" key="2">
    <source>
        <dbReference type="EnsemblPlants" id="Pp3c4_19319V3.1"/>
    </source>
</evidence>
<proteinExistence type="predicted"/>